<dbReference type="AlphaFoldDB" id="A0A1C0YK84"/>
<feature type="transmembrane region" description="Helical" evidence="6">
    <location>
        <begin position="122"/>
        <end position="141"/>
    </location>
</feature>
<evidence type="ECO:0000313" key="7">
    <source>
        <dbReference type="EMBL" id="OCS87563.1"/>
    </source>
</evidence>
<evidence type="ECO:0000256" key="1">
    <source>
        <dbReference type="ARBA" id="ARBA00004651"/>
    </source>
</evidence>
<proteinExistence type="predicted"/>
<feature type="transmembrane region" description="Helical" evidence="6">
    <location>
        <begin position="44"/>
        <end position="62"/>
    </location>
</feature>
<dbReference type="Pfam" id="PF09678">
    <property type="entry name" value="Caa3_CtaG"/>
    <property type="match status" value="1"/>
</dbReference>
<feature type="transmembrane region" description="Helical" evidence="6">
    <location>
        <begin position="82"/>
        <end position="102"/>
    </location>
</feature>
<dbReference type="Proteomes" id="UP000093199">
    <property type="component" value="Unassembled WGS sequence"/>
</dbReference>
<sequence length="307" mass="34678">MKLSVFGFQALWSPYFLCVIILVSLLFFASATTWRHRFSVSEPLTKAQAVYFSLAMMLLYIVKGTPIDVLAHISFTMHMVQMALLLLLVPIVLIKGIPWWMWQAFISLRIIRPLWRVVTQPIVSLFTFTLLFSFYHIPVILDVVKLSEPLHAAYTSLLFSSAVWMYWSLLNPIPGSKEIKGLHKIGIVMANAVLITPACALIIFADMPMYETYVAGDAWLQSMALCVPASTLAMLPSLGVTGPELFMSMSTLEDQQLGGIVMKIIQEIIFGALLYSIFRKWYKNEQKNADAITAAALEERKAMSQYY</sequence>
<keyword evidence="8" id="KW-1185">Reference proteome</keyword>
<keyword evidence="4 6" id="KW-1133">Transmembrane helix</keyword>
<feature type="transmembrane region" description="Helical" evidence="6">
    <location>
        <begin position="12"/>
        <end position="32"/>
    </location>
</feature>
<gene>
    <name evidence="7" type="ORF">A6M13_09665</name>
</gene>
<keyword evidence="5 6" id="KW-0472">Membrane</keyword>
<dbReference type="EMBL" id="MASJ01000003">
    <property type="protein sequence ID" value="OCS87563.1"/>
    <property type="molecule type" value="Genomic_DNA"/>
</dbReference>
<keyword evidence="2" id="KW-1003">Cell membrane</keyword>
<dbReference type="GO" id="GO:0005886">
    <property type="term" value="C:plasma membrane"/>
    <property type="evidence" value="ECO:0007669"/>
    <property type="project" value="UniProtKB-SubCell"/>
</dbReference>
<name>A0A1C0YK84_9BACL</name>
<dbReference type="InterPro" id="IPR019108">
    <property type="entry name" value="Caa3_assmbl_CtaG-rel"/>
</dbReference>
<feature type="transmembrane region" description="Helical" evidence="6">
    <location>
        <begin position="185"/>
        <end position="205"/>
    </location>
</feature>
<evidence type="ECO:0000256" key="3">
    <source>
        <dbReference type="ARBA" id="ARBA00022692"/>
    </source>
</evidence>
<dbReference type="OrthoDB" id="128422at2"/>
<evidence type="ECO:0000256" key="2">
    <source>
        <dbReference type="ARBA" id="ARBA00022475"/>
    </source>
</evidence>
<reference evidence="7 8" key="1">
    <citation type="submission" date="2016-07" db="EMBL/GenBank/DDBJ databases">
        <title>Caryophanon tenue genome sequencing.</title>
        <authorList>
            <person name="Verma A."/>
            <person name="Pal Y."/>
            <person name="Krishnamurthi S."/>
        </authorList>
    </citation>
    <scope>NUCLEOTIDE SEQUENCE [LARGE SCALE GENOMIC DNA]</scope>
    <source>
        <strain evidence="7 8">DSM 14152</strain>
    </source>
</reference>
<dbReference type="InterPro" id="IPR014108">
    <property type="entry name" value="Caa3-assmbl_CtaG"/>
</dbReference>
<dbReference type="NCBIfam" id="TIGR02737">
    <property type="entry name" value="caa3_CtaG"/>
    <property type="match status" value="1"/>
</dbReference>
<evidence type="ECO:0000256" key="5">
    <source>
        <dbReference type="ARBA" id="ARBA00023136"/>
    </source>
</evidence>
<protein>
    <submittedName>
        <fullName evidence="7">Cytochrome c oxidase assembly factor CtaG</fullName>
    </submittedName>
</protein>
<comment type="caution">
    <text evidence="7">The sequence shown here is derived from an EMBL/GenBank/DDBJ whole genome shotgun (WGS) entry which is preliminary data.</text>
</comment>
<comment type="subcellular location">
    <subcellularLocation>
        <location evidence="1">Cell membrane</location>
        <topology evidence="1">Multi-pass membrane protein</topology>
    </subcellularLocation>
</comment>
<evidence type="ECO:0000256" key="6">
    <source>
        <dbReference type="SAM" id="Phobius"/>
    </source>
</evidence>
<feature type="transmembrane region" description="Helical" evidence="6">
    <location>
        <begin position="153"/>
        <end position="173"/>
    </location>
</feature>
<dbReference type="STRING" id="33978.A6M13_09665"/>
<evidence type="ECO:0000256" key="4">
    <source>
        <dbReference type="ARBA" id="ARBA00022989"/>
    </source>
</evidence>
<feature type="transmembrane region" description="Helical" evidence="6">
    <location>
        <begin position="257"/>
        <end position="278"/>
    </location>
</feature>
<dbReference type="RefSeq" id="WP_066543188.1">
    <property type="nucleotide sequence ID" value="NZ_MASJ01000003.1"/>
</dbReference>
<accession>A0A1C0YK84</accession>
<evidence type="ECO:0000313" key="8">
    <source>
        <dbReference type="Proteomes" id="UP000093199"/>
    </source>
</evidence>
<organism evidence="7 8">
    <name type="scientific">Caryophanon tenue</name>
    <dbReference type="NCBI Taxonomy" id="33978"/>
    <lineage>
        <taxon>Bacteria</taxon>
        <taxon>Bacillati</taxon>
        <taxon>Bacillota</taxon>
        <taxon>Bacilli</taxon>
        <taxon>Bacillales</taxon>
        <taxon>Caryophanaceae</taxon>
        <taxon>Caryophanon</taxon>
    </lineage>
</organism>
<keyword evidence="3 6" id="KW-0812">Transmembrane</keyword>